<dbReference type="AlphaFoldDB" id="G7VCY7"/>
<accession>G7VCY7</accession>
<dbReference type="GeneID" id="11595502"/>
<dbReference type="OrthoDB" id="27717at2157"/>
<sequence>MNLLHFIGSFHTEVARMLDSVDSAGEANGYLEWINGRVGRYEIYLLWFPKTRRLAYLVKGSGQKKENEIELKNSLEAIAFAERLIQQLKSEKP</sequence>
<dbReference type="HOGENOM" id="CLU_2461888_0_0_2"/>
<protein>
    <submittedName>
        <fullName evidence="1">Uncharacterized protein</fullName>
    </submittedName>
</protein>
<keyword evidence="2" id="KW-1185">Reference proteome</keyword>
<organism evidence="1 2">
    <name type="scientific">Pyrobaculum ferrireducens</name>
    <dbReference type="NCBI Taxonomy" id="1104324"/>
    <lineage>
        <taxon>Archaea</taxon>
        <taxon>Thermoproteota</taxon>
        <taxon>Thermoprotei</taxon>
        <taxon>Thermoproteales</taxon>
        <taxon>Thermoproteaceae</taxon>
        <taxon>Pyrobaculum</taxon>
    </lineage>
</organism>
<proteinExistence type="predicted"/>
<gene>
    <name evidence="1" type="ORF">P186_1247</name>
</gene>
<dbReference type="Proteomes" id="UP000005867">
    <property type="component" value="Chromosome"/>
</dbReference>
<name>G7VCY7_9CREN</name>
<dbReference type="RefSeq" id="WP_014288504.1">
    <property type="nucleotide sequence ID" value="NC_016645.1"/>
</dbReference>
<dbReference type="BioCyc" id="PSP1104324:GJSN-1219-MONOMER"/>
<dbReference type="eggNOG" id="arCOG05686">
    <property type="taxonomic scope" value="Archaea"/>
</dbReference>
<dbReference type="EMBL" id="CP003098">
    <property type="protein sequence ID" value="AET32676.1"/>
    <property type="molecule type" value="Genomic_DNA"/>
</dbReference>
<reference evidence="1 2" key="1">
    <citation type="journal article" date="2012" name="J. Bacteriol.">
        <title>Complete genome sequence of strain 1860, a crenarchaeon of the genus pyrobaculum able to grow with various electron acceptors.</title>
        <authorList>
            <person name="Mardanov A.V."/>
            <person name="Gumerov V.M."/>
            <person name="Slobodkina G.B."/>
            <person name="Beletsky A.V."/>
            <person name="Bonch-Osmolovskaya E.A."/>
            <person name="Ravin N.V."/>
            <person name="Skryabin K.G."/>
        </authorList>
    </citation>
    <scope>NUCLEOTIDE SEQUENCE [LARGE SCALE GENOMIC DNA]</scope>
    <source>
        <strain evidence="1 2">1860</strain>
    </source>
</reference>
<dbReference type="KEGG" id="pyr:P186_1247"/>
<evidence type="ECO:0000313" key="1">
    <source>
        <dbReference type="EMBL" id="AET32676.1"/>
    </source>
</evidence>
<dbReference type="STRING" id="1104324.P186_1247"/>
<evidence type="ECO:0000313" key="2">
    <source>
        <dbReference type="Proteomes" id="UP000005867"/>
    </source>
</evidence>